<organism evidence="1 2">
    <name type="scientific">Escherichia coli O8</name>
    <dbReference type="NCBI Taxonomy" id="1010796"/>
    <lineage>
        <taxon>Bacteria</taxon>
        <taxon>Pseudomonadati</taxon>
        <taxon>Pseudomonadota</taxon>
        <taxon>Gammaproteobacteria</taxon>
        <taxon>Enterobacterales</taxon>
        <taxon>Enterobacteriaceae</taxon>
        <taxon>Escherichia</taxon>
    </lineage>
</organism>
<dbReference type="EMBL" id="AATQVU010000088">
    <property type="protein sequence ID" value="EFO3168085.1"/>
    <property type="molecule type" value="Genomic_DNA"/>
</dbReference>
<evidence type="ECO:0000313" key="2">
    <source>
        <dbReference type="Proteomes" id="UP000735456"/>
    </source>
</evidence>
<accession>A0A9P2MP77</accession>
<protein>
    <submittedName>
        <fullName evidence="1">Uncharacterized protein</fullName>
    </submittedName>
</protein>
<proteinExistence type="predicted"/>
<reference evidence="1" key="1">
    <citation type="submission" date="2018-06" db="EMBL/GenBank/DDBJ databases">
        <authorList>
            <consortium name="GenomeTrakr network: Whole genome sequencing for foodborne pathogen traceback"/>
        </authorList>
    </citation>
    <scope>NUCLEOTIDE SEQUENCE</scope>
    <source>
        <strain evidence="1">PSU-0700</strain>
    </source>
</reference>
<sequence>MESRKTLPVATTPTHKITFTTTATSSSKRKLKPKLASSSPVIITMYLADASKVAREKMKI</sequence>
<name>A0A9P2MP77_ECOLX</name>
<dbReference type="Proteomes" id="UP000735456">
    <property type="component" value="Unassembled WGS sequence"/>
</dbReference>
<evidence type="ECO:0000313" key="1">
    <source>
        <dbReference type="EMBL" id="EFO3168085.1"/>
    </source>
</evidence>
<comment type="caution">
    <text evidence="1">The sequence shown here is derived from an EMBL/GenBank/DDBJ whole genome shotgun (WGS) entry which is preliminary data.</text>
</comment>
<gene>
    <name evidence="1" type="ORF">DP913_24435</name>
</gene>
<dbReference type="AlphaFoldDB" id="A0A9P2MP77"/>